<reference evidence="3" key="1">
    <citation type="submission" date="2018-05" db="EMBL/GenBank/DDBJ databases">
        <title>Genome Sequencing of selected type strains of the family Eggerthellaceae.</title>
        <authorList>
            <person name="Danylec N."/>
            <person name="Stoll D.A."/>
            <person name="Doetsch A."/>
            <person name="Huch M."/>
        </authorList>
    </citation>
    <scope>NUCLEOTIDE SEQUENCE [LARGE SCALE GENOMIC DNA]</scope>
    <source>
        <strain evidence="3">DSM 22006</strain>
    </source>
</reference>
<comment type="caution">
    <text evidence="2">The sequence shown here is derived from an EMBL/GenBank/DDBJ whole genome shotgun (WGS) entry which is preliminary data.</text>
</comment>
<evidence type="ECO:0000259" key="1">
    <source>
        <dbReference type="SMART" id="SM00347"/>
    </source>
</evidence>
<dbReference type="SMART" id="SM00347">
    <property type="entry name" value="HTH_MARR"/>
    <property type="match status" value="2"/>
</dbReference>
<name>A0A3N0I8Q3_9ACTN</name>
<sequence length="301" mass="33756">MHKADSIGYSTDLCVFFSVQGRVLSAYLKSTGEATMGELALLLAIREAESPVSAEQLADFLFYGIRTVRNMLLSFEDTGLVHKDSNRHDARAFTVALTDEGLAVTDRLASGVYEVLKRCFWKALPEEDFQEVMKSDMRLCLNCVRGCAVNPFGDHSKTVLPIEVDHLVFWRVVKDRWEAIARDRAEISLMEANILHYVCKHDASIISDIAQALISPKSAISLGVKRLREIGLLDKAVCAGDQRSNEIFPTERGVSIDRSLFALLDDETRAFHMGVKDSDLGVIKAWYVRMFANMRRNDCLS</sequence>
<evidence type="ECO:0000313" key="2">
    <source>
        <dbReference type="EMBL" id="RNM33401.1"/>
    </source>
</evidence>
<dbReference type="GO" id="GO:0003700">
    <property type="term" value="F:DNA-binding transcription factor activity"/>
    <property type="evidence" value="ECO:0007669"/>
    <property type="project" value="InterPro"/>
</dbReference>
<feature type="domain" description="HTH marR-type" evidence="1">
    <location>
        <begin position="180"/>
        <end position="280"/>
    </location>
</feature>
<dbReference type="InterPro" id="IPR036388">
    <property type="entry name" value="WH-like_DNA-bd_sf"/>
</dbReference>
<accession>A0A3N0I8Q3</accession>
<evidence type="ECO:0000313" key="3">
    <source>
        <dbReference type="Proteomes" id="UP000271472"/>
    </source>
</evidence>
<organism evidence="2 3">
    <name type="scientific">Slackia isoflavoniconvertens</name>
    <dbReference type="NCBI Taxonomy" id="572010"/>
    <lineage>
        <taxon>Bacteria</taxon>
        <taxon>Bacillati</taxon>
        <taxon>Actinomycetota</taxon>
        <taxon>Coriobacteriia</taxon>
        <taxon>Eggerthellales</taxon>
        <taxon>Eggerthellaceae</taxon>
        <taxon>Slackia</taxon>
    </lineage>
</organism>
<dbReference type="InterPro" id="IPR036390">
    <property type="entry name" value="WH_DNA-bd_sf"/>
</dbReference>
<keyword evidence="3" id="KW-1185">Reference proteome</keyword>
<dbReference type="GeneID" id="98663267"/>
<dbReference type="Proteomes" id="UP000271472">
    <property type="component" value="Unassembled WGS sequence"/>
</dbReference>
<proteinExistence type="predicted"/>
<feature type="domain" description="HTH marR-type" evidence="1">
    <location>
        <begin position="27"/>
        <end position="128"/>
    </location>
</feature>
<protein>
    <recommendedName>
        <fullName evidence="1">HTH marR-type domain-containing protein</fullName>
    </recommendedName>
</protein>
<dbReference type="OrthoDB" id="3178168at2"/>
<dbReference type="GO" id="GO:0006950">
    <property type="term" value="P:response to stress"/>
    <property type="evidence" value="ECO:0007669"/>
    <property type="project" value="TreeGrafter"/>
</dbReference>
<dbReference type="InterPro" id="IPR039422">
    <property type="entry name" value="MarR/SlyA-like"/>
</dbReference>
<dbReference type="InterPro" id="IPR000835">
    <property type="entry name" value="HTH_MarR-typ"/>
</dbReference>
<dbReference type="RefSeq" id="WP_123220040.1">
    <property type="nucleotide sequence ID" value="NZ_JACHYQ010000003.1"/>
</dbReference>
<dbReference type="SUPFAM" id="SSF46785">
    <property type="entry name" value="Winged helix' DNA-binding domain"/>
    <property type="match status" value="2"/>
</dbReference>
<gene>
    <name evidence="2" type="ORF">DMP05_08520</name>
</gene>
<dbReference type="AlphaFoldDB" id="A0A3N0I8Q3"/>
<dbReference type="Gene3D" id="1.10.10.10">
    <property type="entry name" value="Winged helix-like DNA-binding domain superfamily/Winged helix DNA-binding domain"/>
    <property type="match status" value="2"/>
</dbReference>
<dbReference type="EMBL" id="QIBZ01000017">
    <property type="protein sequence ID" value="RNM33401.1"/>
    <property type="molecule type" value="Genomic_DNA"/>
</dbReference>
<dbReference type="PANTHER" id="PTHR33164">
    <property type="entry name" value="TRANSCRIPTIONAL REGULATOR, MARR FAMILY"/>
    <property type="match status" value="1"/>
</dbReference>
<dbReference type="PANTHER" id="PTHR33164:SF43">
    <property type="entry name" value="HTH-TYPE TRANSCRIPTIONAL REPRESSOR YETL"/>
    <property type="match status" value="1"/>
</dbReference>